<dbReference type="Gene3D" id="1.10.10.10">
    <property type="entry name" value="Winged helix-like DNA-binding domain superfamily/Winged helix DNA-binding domain"/>
    <property type="match status" value="1"/>
</dbReference>
<organism evidence="2 3">
    <name type="scientific">Stenotrophomonas maltophilia</name>
    <name type="common">Pseudomonas maltophilia</name>
    <name type="synonym">Xanthomonas maltophilia</name>
    <dbReference type="NCBI Taxonomy" id="40324"/>
    <lineage>
        <taxon>Bacteria</taxon>
        <taxon>Pseudomonadati</taxon>
        <taxon>Pseudomonadota</taxon>
        <taxon>Gammaproteobacteria</taxon>
        <taxon>Lysobacterales</taxon>
        <taxon>Lysobacteraceae</taxon>
        <taxon>Stenotrophomonas</taxon>
        <taxon>Stenotrophomonas maltophilia group</taxon>
    </lineage>
</organism>
<gene>
    <name evidence="2" type="ORF">A9K58_17380</name>
</gene>
<dbReference type="SUPFAM" id="SSF46785">
    <property type="entry name" value="Winged helix' DNA-binding domain"/>
    <property type="match status" value="1"/>
</dbReference>
<name>A0A1A6XN28_STEMA</name>
<dbReference type="AlphaFoldDB" id="A0A1A6XN28"/>
<dbReference type="InterPro" id="IPR036388">
    <property type="entry name" value="WH-like_DNA-bd_sf"/>
</dbReference>
<evidence type="ECO:0000313" key="2">
    <source>
        <dbReference type="EMBL" id="OBU64363.1"/>
    </source>
</evidence>
<evidence type="ECO:0000313" key="3">
    <source>
        <dbReference type="Proteomes" id="UP000092256"/>
    </source>
</evidence>
<dbReference type="RefSeq" id="WP_065200528.1">
    <property type="nucleotide sequence ID" value="NZ_LYVJ01000015.1"/>
</dbReference>
<dbReference type="InterPro" id="IPR036390">
    <property type="entry name" value="WH_DNA-bd_sf"/>
</dbReference>
<feature type="region of interest" description="Disordered" evidence="1">
    <location>
        <begin position="89"/>
        <end position="186"/>
    </location>
</feature>
<protein>
    <submittedName>
        <fullName evidence="2">Uncharacterized protein</fullName>
    </submittedName>
</protein>
<proteinExistence type="predicted"/>
<accession>A0A1A6XN28</accession>
<comment type="caution">
    <text evidence="2">The sequence shown here is derived from an EMBL/GenBank/DDBJ whole genome shotgun (WGS) entry which is preliminary data.</text>
</comment>
<dbReference type="Proteomes" id="UP000092256">
    <property type="component" value="Unassembled WGS sequence"/>
</dbReference>
<sequence length="309" mass="31853">MSTIIMSQCWPLQGLSVTQKAVLISLADQANDDGVCWPAVGTIAARCCMSARAVRTAMDHLEAVGLLTRDRRFNSSTVYRVTPANFDKAAAPSKAGRKSGKAGTAPGAGAAPHAGGAPDAGGDAPHAGGAPDAGGDAPHAGGDAPGAGLGVRPVPPNRHITLNEPSGEPSFPAGLPAAPPAADSETDLQAACRATWAAYASAYRDRHGVAPVRNAKVNANVRQIVQRLGHSEAPLVAAWFLTVNERYVVQNMHDLGALLAKCEAYRTQWATGRQVTEEAARQTDKTQTNLGAADAAKALLAQRRAAHAG</sequence>
<feature type="compositionally biased region" description="Low complexity" evidence="1">
    <location>
        <begin position="102"/>
        <end position="142"/>
    </location>
</feature>
<dbReference type="EMBL" id="LYVJ01000015">
    <property type="protein sequence ID" value="OBU64363.1"/>
    <property type="molecule type" value="Genomic_DNA"/>
</dbReference>
<dbReference type="OrthoDB" id="82456at2"/>
<evidence type="ECO:0000256" key="1">
    <source>
        <dbReference type="SAM" id="MobiDB-lite"/>
    </source>
</evidence>
<reference evidence="2 3" key="1">
    <citation type="submission" date="2016-05" db="EMBL/GenBank/DDBJ databases">
        <title>Draft Genome Sequences of Stenotrophomonas maltophilia Strains Sm32COP, Sm41DVV, Sm46PAILV, SmF3, SmF22, SmSOFb1 and SmCVFa1, Isolated from Different Manures, in France.</title>
        <authorList>
            <person name="Nazaret S."/>
            <person name="Bodilis J."/>
        </authorList>
    </citation>
    <scope>NUCLEOTIDE SEQUENCE [LARGE SCALE GENOMIC DNA]</scope>
    <source>
        <strain evidence="2 3">Sm46PAILV</strain>
    </source>
</reference>
<dbReference type="Pfam" id="PF13730">
    <property type="entry name" value="HTH_36"/>
    <property type="match status" value="1"/>
</dbReference>
<feature type="compositionally biased region" description="Low complexity" evidence="1">
    <location>
        <begin position="169"/>
        <end position="182"/>
    </location>
</feature>